<keyword evidence="3" id="KW-0687">Ribonucleoprotein</keyword>
<dbReference type="InterPro" id="IPR036823">
    <property type="entry name" value="Ribosomal_uS7_dom_sf"/>
</dbReference>
<dbReference type="Gramene" id="Solyc03g045110.3.1">
    <property type="protein sequence ID" value="Solyc03g045110.3.1"/>
    <property type="gene ID" value="Solyc03g045110.3"/>
</dbReference>
<dbReference type="Pfam" id="PF00177">
    <property type="entry name" value="Ribosomal_S7"/>
    <property type="match status" value="1"/>
</dbReference>
<dbReference type="GO" id="GO:0006412">
    <property type="term" value="P:translation"/>
    <property type="evidence" value="ECO:0007669"/>
    <property type="project" value="InterPro"/>
</dbReference>
<evidence type="ECO:0000313" key="5">
    <source>
        <dbReference type="EnsemblPlants" id="Solyc03g045110.3.1"/>
    </source>
</evidence>
<comment type="similarity">
    <text evidence="1">Belongs to the universal ribosomal protein uS7 family.</text>
</comment>
<dbReference type="GO" id="GO:1990904">
    <property type="term" value="C:ribonucleoprotein complex"/>
    <property type="evidence" value="ECO:0007669"/>
    <property type="project" value="UniProtKB-KW"/>
</dbReference>
<dbReference type="PaxDb" id="4081-Solyc03g045110.2.1"/>
<evidence type="ECO:0000313" key="6">
    <source>
        <dbReference type="Proteomes" id="UP000004994"/>
    </source>
</evidence>
<dbReference type="GO" id="GO:0005840">
    <property type="term" value="C:ribosome"/>
    <property type="evidence" value="ECO:0007669"/>
    <property type="project" value="UniProtKB-KW"/>
</dbReference>
<dbReference type="EnsemblPlants" id="Solyc03g045110.3.1">
    <property type="protein sequence ID" value="Solyc03g045110.3.1"/>
    <property type="gene ID" value="Solyc03g045110.3"/>
</dbReference>
<organism evidence="5">
    <name type="scientific">Solanum lycopersicum</name>
    <name type="common">Tomato</name>
    <name type="synonym">Lycopersicon esculentum</name>
    <dbReference type="NCBI Taxonomy" id="4081"/>
    <lineage>
        <taxon>Eukaryota</taxon>
        <taxon>Viridiplantae</taxon>
        <taxon>Streptophyta</taxon>
        <taxon>Embryophyta</taxon>
        <taxon>Tracheophyta</taxon>
        <taxon>Spermatophyta</taxon>
        <taxon>Magnoliopsida</taxon>
        <taxon>eudicotyledons</taxon>
        <taxon>Gunneridae</taxon>
        <taxon>Pentapetalae</taxon>
        <taxon>asterids</taxon>
        <taxon>lamiids</taxon>
        <taxon>Solanales</taxon>
        <taxon>Solanaceae</taxon>
        <taxon>Solanoideae</taxon>
        <taxon>Solaneae</taxon>
        <taxon>Solanum</taxon>
        <taxon>Solanum subgen. Lycopersicon</taxon>
    </lineage>
</organism>
<keyword evidence="6" id="KW-1185">Reference proteome</keyword>
<sequence length="45" mass="5058">MRAFMKEVQEAECLADELINAAKGSSNSYAIKKKDEIERVAKANR</sequence>
<dbReference type="InParanoid" id="A0A3Q7FJW7"/>
<evidence type="ECO:0000256" key="1">
    <source>
        <dbReference type="ARBA" id="ARBA00007151"/>
    </source>
</evidence>
<dbReference type="PANTHER" id="PTHR11205">
    <property type="entry name" value="RIBOSOMAL PROTEIN S7"/>
    <property type="match status" value="1"/>
</dbReference>
<accession>A0A3Q7FJW7</accession>
<evidence type="ECO:0000259" key="4">
    <source>
        <dbReference type="Pfam" id="PF00177"/>
    </source>
</evidence>
<proteinExistence type="inferred from homology"/>
<dbReference type="STRING" id="4081.A0A3Q7FJW7"/>
<dbReference type="InterPro" id="IPR000235">
    <property type="entry name" value="Ribosomal_uS7"/>
</dbReference>
<reference evidence="5" key="2">
    <citation type="submission" date="2019-01" db="UniProtKB">
        <authorList>
            <consortium name="EnsemblPlants"/>
        </authorList>
    </citation>
    <scope>IDENTIFICATION</scope>
    <source>
        <strain evidence="5">cv. Heinz 1706</strain>
    </source>
</reference>
<dbReference type="Proteomes" id="UP000004994">
    <property type="component" value="Chromosome 3"/>
</dbReference>
<evidence type="ECO:0000256" key="3">
    <source>
        <dbReference type="ARBA" id="ARBA00023274"/>
    </source>
</evidence>
<dbReference type="Gene3D" id="1.10.455.10">
    <property type="entry name" value="Ribosomal protein S7 domain"/>
    <property type="match status" value="1"/>
</dbReference>
<dbReference type="SUPFAM" id="SSF47973">
    <property type="entry name" value="Ribosomal protein S7"/>
    <property type="match status" value="1"/>
</dbReference>
<dbReference type="AlphaFoldDB" id="A0A3Q7FJW7"/>
<evidence type="ECO:0000256" key="2">
    <source>
        <dbReference type="ARBA" id="ARBA00022980"/>
    </source>
</evidence>
<protein>
    <recommendedName>
        <fullName evidence="4">Small ribosomal subunit protein uS7 domain-containing protein</fullName>
    </recommendedName>
</protein>
<reference evidence="5" key="1">
    <citation type="journal article" date="2012" name="Nature">
        <title>The tomato genome sequence provides insights into fleshy fruit evolution.</title>
        <authorList>
            <consortium name="Tomato Genome Consortium"/>
        </authorList>
    </citation>
    <scope>NUCLEOTIDE SEQUENCE [LARGE SCALE GENOMIC DNA]</scope>
    <source>
        <strain evidence="5">cv. Heinz 1706</strain>
    </source>
</reference>
<dbReference type="InterPro" id="IPR023798">
    <property type="entry name" value="Ribosomal_uS7_dom"/>
</dbReference>
<name>A0A3Q7FJW7_SOLLC</name>
<feature type="domain" description="Small ribosomal subunit protein uS7" evidence="4">
    <location>
        <begin position="9"/>
        <end position="45"/>
    </location>
</feature>
<keyword evidence="2" id="KW-0689">Ribosomal protein</keyword>